<accession>A0A5J4T8A4</accession>
<comment type="caution">
    <text evidence="2">The sequence shown here is derived from an EMBL/GenBank/DDBJ whole genome shotgun (WGS) entry which is preliminary data.</text>
</comment>
<feature type="compositionally biased region" description="Polar residues" evidence="1">
    <location>
        <begin position="179"/>
        <end position="202"/>
    </location>
</feature>
<dbReference type="EMBL" id="SNRW01036236">
    <property type="protein sequence ID" value="KAA6354487.1"/>
    <property type="molecule type" value="Genomic_DNA"/>
</dbReference>
<gene>
    <name evidence="2" type="ORF">EZS28_049987</name>
</gene>
<proteinExistence type="predicted"/>
<dbReference type="AlphaFoldDB" id="A0A5J4T8A4"/>
<evidence type="ECO:0000313" key="3">
    <source>
        <dbReference type="Proteomes" id="UP000324800"/>
    </source>
</evidence>
<dbReference type="Proteomes" id="UP000324800">
    <property type="component" value="Unassembled WGS sequence"/>
</dbReference>
<feature type="compositionally biased region" description="Polar residues" evidence="1">
    <location>
        <begin position="218"/>
        <end position="227"/>
    </location>
</feature>
<evidence type="ECO:0000313" key="2">
    <source>
        <dbReference type="EMBL" id="KAA6354487.1"/>
    </source>
</evidence>
<feature type="non-terminal residue" evidence="2">
    <location>
        <position position="227"/>
    </location>
</feature>
<feature type="region of interest" description="Disordered" evidence="1">
    <location>
        <begin position="175"/>
        <end position="227"/>
    </location>
</feature>
<name>A0A5J4T8A4_9EUKA</name>
<sequence length="227" mass="25778">MTRALMDTIEQGTLLKTQSSPVIRPEYNNQTLRSLRALSQTEGAHPVFVDMLLTRIVGFTGELDQKLKNLTAQQVKDMIRSKPEIMPSEWAQDLARKPTPETQLTAFLPLLSQLQQQSLNPYAPLNPFYNQHLQQQIQRQQQQYPFQYSGQPMQYPIQPVQFPVISPPNPFLPTVNPPQTQTNKPRFSNNETVREQQGSIQPGLQMEESAIQPVERPGQSTTGTRSA</sequence>
<organism evidence="2 3">
    <name type="scientific">Streblomastix strix</name>
    <dbReference type="NCBI Taxonomy" id="222440"/>
    <lineage>
        <taxon>Eukaryota</taxon>
        <taxon>Metamonada</taxon>
        <taxon>Preaxostyla</taxon>
        <taxon>Oxymonadida</taxon>
        <taxon>Streblomastigidae</taxon>
        <taxon>Streblomastix</taxon>
    </lineage>
</organism>
<evidence type="ECO:0000256" key="1">
    <source>
        <dbReference type="SAM" id="MobiDB-lite"/>
    </source>
</evidence>
<reference evidence="2 3" key="1">
    <citation type="submission" date="2019-03" db="EMBL/GenBank/DDBJ databases">
        <title>Single cell metagenomics reveals metabolic interactions within the superorganism composed of flagellate Streblomastix strix and complex community of Bacteroidetes bacteria on its surface.</title>
        <authorList>
            <person name="Treitli S.C."/>
            <person name="Kolisko M."/>
            <person name="Husnik F."/>
            <person name="Keeling P."/>
            <person name="Hampl V."/>
        </authorList>
    </citation>
    <scope>NUCLEOTIDE SEQUENCE [LARGE SCALE GENOMIC DNA]</scope>
    <source>
        <strain evidence="2">ST1C</strain>
    </source>
</reference>
<protein>
    <submittedName>
        <fullName evidence="2">Uncharacterized protein</fullName>
    </submittedName>
</protein>